<keyword evidence="3" id="KW-1185">Reference proteome</keyword>
<accession>A0ABN2ZTM2</accession>
<evidence type="ECO:0000313" key="3">
    <source>
        <dbReference type="Proteomes" id="UP001422759"/>
    </source>
</evidence>
<dbReference type="RefSeq" id="WP_344466573.1">
    <property type="nucleotide sequence ID" value="NZ_BAAANT010000021.1"/>
</dbReference>
<reference evidence="2 3" key="1">
    <citation type="journal article" date="2019" name="Int. J. Syst. Evol. Microbiol.">
        <title>The Global Catalogue of Microorganisms (GCM) 10K type strain sequencing project: providing services to taxonomists for standard genome sequencing and annotation.</title>
        <authorList>
            <consortium name="The Broad Institute Genomics Platform"/>
            <consortium name="The Broad Institute Genome Sequencing Center for Infectious Disease"/>
            <person name="Wu L."/>
            <person name="Ma J."/>
        </authorList>
    </citation>
    <scope>NUCLEOTIDE SEQUENCE [LARGE SCALE GENOMIC DNA]</scope>
    <source>
        <strain evidence="2 3">JCM 14560</strain>
    </source>
</reference>
<evidence type="ECO:0000313" key="2">
    <source>
        <dbReference type="EMBL" id="GAA2147370.1"/>
    </source>
</evidence>
<proteinExistence type="predicted"/>
<evidence type="ECO:0000256" key="1">
    <source>
        <dbReference type="SAM" id="MobiDB-lite"/>
    </source>
</evidence>
<organism evidence="2 3">
    <name type="scientific">Kitasatospora kazusensis</name>
    <dbReference type="NCBI Taxonomy" id="407974"/>
    <lineage>
        <taxon>Bacteria</taxon>
        <taxon>Bacillati</taxon>
        <taxon>Actinomycetota</taxon>
        <taxon>Actinomycetes</taxon>
        <taxon>Kitasatosporales</taxon>
        <taxon>Streptomycetaceae</taxon>
        <taxon>Kitasatospora</taxon>
    </lineage>
</organism>
<protein>
    <submittedName>
        <fullName evidence="2">Uncharacterized protein</fullName>
    </submittedName>
</protein>
<feature type="region of interest" description="Disordered" evidence="1">
    <location>
        <begin position="1"/>
        <end position="41"/>
    </location>
</feature>
<name>A0ABN2ZTM2_9ACTN</name>
<sequence>MTGPDRLLADTPYALREQPRREPAAAPPDGADGLPWRRLMTAPAPFPSEHQQAAHELDLLAALVLAQPPAAASLDLLVNDRHIHPEGALVLGALLQVTGHPDGAQLWWQFAAGGGNYTAASCLNLLHRSRGEPLDADFWRLQAEQLAADPRPVRQVLDSPRELLPRHVRADIIARCHEGLDLRLPPRLAAVVNQLPVHGDDEDYGEIRQLSAGLVRNLADAAAGA</sequence>
<gene>
    <name evidence="2" type="ORF">GCM10009760_38220</name>
</gene>
<dbReference type="Proteomes" id="UP001422759">
    <property type="component" value="Unassembled WGS sequence"/>
</dbReference>
<dbReference type="EMBL" id="BAAANT010000021">
    <property type="protein sequence ID" value="GAA2147370.1"/>
    <property type="molecule type" value="Genomic_DNA"/>
</dbReference>
<comment type="caution">
    <text evidence="2">The sequence shown here is derived from an EMBL/GenBank/DDBJ whole genome shotgun (WGS) entry which is preliminary data.</text>
</comment>